<feature type="transmembrane region" description="Helical" evidence="7">
    <location>
        <begin position="72"/>
        <end position="97"/>
    </location>
</feature>
<feature type="transmembrane region" description="Helical" evidence="7">
    <location>
        <begin position="276"/>
        <end position="299"/>
    </location>
</feature>
<evidence type="ECO:0000256" key="7">
    <source>
        <dbReference type="SAM" id="Phobius"/>
    </source>
</evidence>
<keyword evidence="2" id="KW-0813">Transport</keyword>
<evidence type="ECO:0000256" key="6">
    <source>
        <dbReference type="ARBA" id="ARBA00023136"/>
    </source>
</evidence>
<keyword evidence="6 7" id="KW-0472">Membrane</keyword>
<dbReference type="Pfam" id="PF13190">
    <property type="entry name" value="PDGLE"/>
    <property type="match status" value="1"/>
</dbReference>
<gene>
    <name evidence="9" type="primary">nikMN</name>
    <name evidence="9" type="ORF">HRbin22_00533</name>
</gene>
<dbReference type="Pfam" id="PF01891">
    <property type="entry name" value="CbiM"/>
    <property type="match status" value="1"/>
</dbReference>
<dbReference type="EMBL" id="BEHY01000007">
    <property type="protein sequence ID" value="GBD08299.1"/>
    <property type="molecule type" value="Genomic_DNA"/>
</dbReference>
<organism evidence="9 10">
    <name type="scientific">Candidatus Thermoflexus japonica</name>
    <dbReference type="NCBI Taxonomy" id="2035417"/>
    <lineage>
        <taxon>Bacteria</taxon>
        <taxon>Bacillati</taxon>
        <taxon>Chloroflexota</taxon>
        <taxon>Thermoflexia</taxon>
        <taxon>Thermoflexales</taxon>
        <taxon>Thermoflexaceae</taxon>
        <taxon>Thermoflexus</taxon>
    </lineage>
</organism>
<keyword evidence="4 7" id="KW-0812">Transmembrane</keyword>
<dbReference type="InterPro" id="IPR002751">
    <property type="entry name" value="CbiM/NikMN"/>
</dbReference>
<feature type="transmembrane region" description="Helical" evidence="7">
    <location>
        <begin position="212"/>
        <end position="236"/>
    </location>
</feature>
<feature type="transmembrane region" description="Helical" evidence="7">
    <location>
        <begin position="41"/>
        <end position="60"/>
    </location>
</feature>
<evidence type="ECO:0000256" key="3">
    <source>
        <dbReference type="ARBA" id="ARBA00022475"/>
    </source>
</evidence>
<dbReference type="Proteomes" id="UP000236642">
    <property type="component" value="Unassembled WGS sequence"/>
</dbReference>
<comment type="caution">
    <text evidence="9">The sequence shown here is derived from an EMBL/GenBank/DDBJ whole genome shotgun (WGS) entry which is preliminary data.</text>
</comment>
<reference evidence="10" key="1">
    <citation type="submission" date="2017-09" db="EMBL/GenBank/DDBJ databases">
        <title>Metaegenomics of thermophilic ammonia-oxidizing enrichment culture.</title>
        <authorList>
            <person name="Kato S."/>
            <person name="Suzuki K."/>
        </authorList>
    </citation>
    <scope>NUCLEOTIDE SEQUENCE [LARGE SCALE GENOMIC DNA]</scope>
</reference>
<evidence type="ECO:0000256" key="2">
    <source>
        <dbReference type="ARBA" id="ARBA00022448"/>
    </source>
</evidence>
<feature type="transmembrane region" description="Helical" evidence="7">
    <location>
        <begin position="180"/>
        <end position="200"/>
    </location>
</feature>
<evidence type="ECO:0000256" key="5">
    <source>
        <dbReference type="ARBA" id="ARBA00022989"/>
    </source>
</evidence>
<proteinExistence type="predicted"/>
<evidence type="ECO:0000259" key="8">
    <source>
        <dbReference type="Pfam" id="PF13190"/>
    </source>
</evidence>
<comment type="subcellular location">
    <subcellularLocation>
        <location evidence="1">Cell membrane</location>
        <topology evidence="1">Multi-pass membrane protein</topology>
    </subcellularLocation>
</comment>
<evidence type="ECO:0000313" key="9">
    <source>
        <dbReference type="EMBL" id="GBD08299.1"/>
    </source>
</evidence>
<sequence length="311" mass="32038">MHIPDGFLSPSVALPLWGVSAGVSGYALRRVSRELAEHETPVIGVVAAGIFAAQMLNFPIAGGTSGHLIGTALATLLFGPWVAILIMTCVLSIQALVFQDGGLIALGANIFNMGVLGALVAYAVDQTLRGLFGGRRWTRPAAAFLAGWAAVVMGALATGLELALSGLAPANVVLPAMGGIHALIGVVEGLITMSAAAFLATVRRELVAERPVAGRIPLWIAGLAMTLILTLLAPIASSDPDGLERVAEDLGFIQAARPSPLSLLPDYAIPGLPNPALATILAGVLGALLVFGLVMALWLGRRARRSEKASR</sequence>
<keyword evidence="3" id="KW-1003">Cell membrane</keyword>
<evidence type="ECO:0000313" key="10">
    <source>
        <dbReference type="Proteomes" id="UP000236642"/>
    </source>
</evidence>
<accession>A0A2H5Y4C9</accession>
<dbReference type="PANTHER" id="PTHR34229">
    <property type="entry name" value="METAL TRANSPORT PROTEIN HI_1621-RELATED"/>
    <property type="match status" value="1"/>
</dbReference>
<name>A0A2H5Y4C9_9CHLR</name>
<dbReference type="InterPro" id="IPR025937">
    <property type="entry name" value="PDGLE_dom"/>
</dbReference>
<feature type="domain" description="PDGLE" evidence="8">
    <location>
        <begin position="218"/>
        <end position="297"/>
    </location>
</feature>
<dbReference type="PANTHER" id="PTHR34229:SF1">
    <property type="entry name" value="METAL TRANSPORT PROTEIN HI_1621-RELATED"/>
    <property type="match status" value="1"/>
</dbReference>
<dbReference type="Gene3D" id="1.10.1760.20">
    <property type="match status" value="1"/>
</dbReference>
<keyword evidence="5 7" id="KW-1133">Transmembrane helix</keyword>
<dbReference type="GO" id="GO:0000041">
    <property type="term" value="P:transition metal ion transport"/>
    <property type="evidence" value="ECO:0007669"/>
    <property type="project" value="InterPro"/>
</dbReference>
<feature type="transmembrane region" description="Helical" evidence="7">
    <location>
        <begin position="103"/>
        <end position="124"/>
    </location>
</feature>
<evidence type="ECO:0000256" key="4">
    <source>
        <dbReference type="ARBA" id="ARBA00022692"/>
    </source>
</evidence>
<protein>
    <submittedName>
        <fullName evidence="9">Fused nickel transport protein NikMN</fullName>
    </submittedName>
</protein>
<evidence type="ECO:0000256" key="1">
    <source>
        <dbReference type="ARBA" id="ARBA00004651"/>
    </source>
</evidence>
<dbReference type="AlphaFoldDB" id="A0A2H5Y4C9"/>
<dbReference type="GO" id="GO:0005886">
    <property type="term" value="C:plasma membrane"/>
    <property type="evidence" value="ECO:0007669"/>
    <property type="project" value="UniProtKB-SubCell"/>
</dbReference>
<feature type="transmembrane region" description="Helical" evidence="7">
    <location>
        <begin position="145"/>
        <end position="168"/>
    </location>
</feature>